<protein>
    <recommendedName>
        <fullName evidence="5">LAGLIDADG homing endonuclease</fullName>
    </recommendedName>
</protein>
<organism evidence="1 4">
    <name type="scientific">Riccia fluitans</name>
    <dbReference type="NCBI Taxonomy" id="41844"/>
    <lineage>
        <taxon>Eukaryota</taxon>
        <taxon>Viridiplantae</taxon>
        <taxon>Streptophyta</taxon>
        <taxon>Embryophyta</taxon>
        <taxon>Marchantiophyta</taxon>
        <taxon>Marchantiopsida</taxon>
        <taxon>Marchantiidae</taxon>
        <taxon>Marchantiales</taxon>
        <taxon>Ricciaceae</taxon>
        <taxon>Riccia</taxon>
    </lineage>
</organism>
<comment type="caution">
    <text evidence="1">The sequence shown here is derived from an EMBL/GenBank/DDBJ whole genome shotgun (WGS) entry which is preliminary data.</text>
</comment>
<evidence type="ECO:0008006" key="5">
    <source>
        <dbReference type="Google" id="ProtNLM"/>
    </source>
</evidence>
<keyword evidence="4" id="KW-1185">Reference proteome</keyword>
<reference evidence="1 4" key="1">
    <citation type="submission" date="2024-09" db="EMBL/GenBank/DDBJ databases">
        <title>Chromosome-scale assembly of Riccia fluitans.</title>
        <authorList>
            <person name="Paukszto L."/>
            <person name="Sawicki J."/>
            <person name="Karawczyk K."/>
            <person name="Piernik-Szablinska J."/>
            <person name="Szczecinska M."/>
            <person name="Mazdziarz M."/>
        </authorList>
    </citation>
    <scope>NUCLEOTIDE SEQUENCE [LARGE SCALE GENOMIC DNA]</scope>
    <source>
        <strain evidence="1">Rf_01</strain>
        <tissue evidence="1">Aerial parts of the thallus</tissue>
    </source>
</reference>
<proteinExistence type="predicted"/>
<dbReference type="EMBL" id="JBHFFA010000007">
    <property type="protein sequence ID" value="KAL2612511.1"/>
    <property type="molecule type" value="Genomic_DNA"/>
</dbReference>
<gene>
    <name evidence="1" type="ORF">R1flu_024197</name>
    <name evidence="2" type="ORF">R1flu_024203</name>
    <name evidence="3" type="ORF">R1flu_024211</name>
</gene>
<dbReference type="EMBL" id="JBHFFA010000007">
    <property type="protein sequence ID" value="KAL2612505.1"/>
    <property type="molecule type" value="Genomic_DNA"/>
</dbReference>
<name>A0ABD1XUM9_9MARC</name>
<evidence type="ECO:0000313" key="3">
    <source>
        <dbReference type="EMBL" id="KAL2612519.1"/>
    </source>
</evidence>
<dbReference type="AlphaFoldDB" id="A0ABD1XUM9"/>
<dbReference type="Proteomes" id="UP001605036">
    <property type="component" value="Unassembled WGS sequence"/>
</dbReference>
<accession>A0ABD1XUM9</accession>
<dbReference type="EMBL" id="JBHFFA010000007">
    <property type="protein sequence ID" value="KAL2612519.1"/>
    <property type="molecule type" value="Genomic_DNA"/>
</dbReference>
<evidence type="ECO:0000313" key="4">
    <source>
        <dbReference type="Proteomes" id="UP001605036"/>
    </source>
</evidence>
<evidence type="ECO:0000313" key="2">
    <source>
        <dbReference type="EMBL" id="KAL2612511.1"/>
    </source>
</evidence>
<sequence length="123" mass="14588">MIKINSYHLSGAKEFRWAEGSSRLALLASFLQKAKVNILPGKPYKETIKRANFQSVVRQMEENYKLDLRRLSDADLLIFLEAANWEEYHEFRKLETSIEERRKRWSERKSGIDKLKGKEEEIL</sequence>
<evidence type="ECO:0000313" key="1">
    <source>
        <dbReference type="EMBL" id="KAL2612505.1"/>
    </source>
</evidence>